<organism evidence="1 2">
    <name type="scientific">Gryllotalpicola protaetiae</name>
    <dbReference type="NCBI Taxonomy" id="2419771"/>
    <lineage>
        <taxon>Bacteria</taxon>
        <taxon>Bacillati</taxon>
        <taxon>Actinomycetota</taxon>
        <taxon>Actinomycetes</taxon>
        <taxon>Micrococcales</taxon>
        <taxon>Microbacteriaceae</taxon>
        <taxon>Gryllotalpicola</taxon>
    </lineage>
</organism>
<keyword evidence="2" id="KW-1185">Reference proteome</keyword>
<sequence length="441" mass="49723">MLALFDTYDDTTRELLRSFETAAIEFTPVVIQYGGELPDGALCPFTAYTGIERNGAPLFFDQVPVPEWCEIRHGRELYGQILRDGVELGRINYEPNSFRQVESVDWLLPDGSPSHTDRYDRYGNRYATTFCSVGVAHQTVYRGPGEWVVEVDHASRLITMRSASSLRSFASLADFVSFFIDDQRLEDDRVVINSLSHPLFVMRRRAATPNTTLFWQEPMPGDEPENMATELADPRSLERIVFSDERMLQRVSARHPETPVELVYLSQLGRFADRQGFELKRTFTLTNSDELPGLAELLEAFPEITFSVAALTLMSDKLHDLGRRYPNLTLTPGINQRRIREEFERASVYLDLNAGSHVLDVVKAAYHLNLVVLALRPNAKAPEHSLVVSSINELRAELDAATATPRSRNAVLARLHTQRGPQSTAEEYLRVLSSSGRTGST</sequence>
<evidence type="ECO:0000313" key="2">
    <source>
        <dbReference type="Proteomes" id="UP000275069"/>
    </source>
</evidence>
<protein>
    <recommendedName>
        <fullName evidence="3">UDP-N-acetylglucosamine--peptide N-acetylglucosaminyltransferase stabilizing protein GtfB</fullName>
    </recommendedName>
</protein>
<dbReference type="OrthoDB" id="2136618at2"/>
<dbReference type="KEGG" id="gry:D7I44_17715"/>
<dbReference type="EMBL" id="CP032624">
    <property type="protein sequence ID" value="AYG05164.1"/>
    <property type="molecule type" value="Genomic_DNA"/>
</dbReference>
<evidence type="ECO:0008006" key="3">
    <source>
        <dbReference type="Google" id="ProtNLM"/>
    </source>
</evidence>
<dbReference type="RefSeq" id="WP_120790692.1">
    <property type="nucleotide sequence ID" value="NZ_CP032624.1"/>
</dbReference>
<evidence type="ECO:0000313" key="1">
    <source>
        <dbReference type="EMBL" id="AYG05164.1"/>
    </source>
</evidence>
<reference evidence="1 2" key="1">
    <citation type="submission" date="2018-09" db="EMBL/GenBank/DDBJ databases">
        <title>Genome sequencing of strain 2DFW10M-5.</title>
        <authorList>
            <person name="Heo J."/>
            <person name="Kim S.-J."/>
            <person name="Kwon S.-W."/>
        </authorList>
    </citation>
    <scope>NUCLEOTIDE SEQUENCE [LARGE SCALE GENOMIC DNA]</scope>
    <source>
        <strain evidence="1 2">2DFW10M-5</strain>
    </source>
</reference>
<gene>
    <name evidence="1" type="ORF">D7I44_17715</name>
</gene>
<dbReference type="Proteomes" id="UP000275069">
    <property type="component" value="Chromosome"/>
</dbReference>
<name>A0A387BSV8_9MICO</name>
<dbReference type="AlphaFoldDB" id="A0A387BSV8"/>
<proteinExistence type="predicted"/>
<accession>A0A387BSV8</accession>